<keyword evidence="1 2" id="KW-0129">CBS domain</keyword>
<dbReference type="InterPro" id="IPR046342">
    <property type="entry name" value="CBS_dom_sf"/>
</dbReference>
<proteinExistence type="predicted"/>
<keyword evidence="5" id="KW-1185">Reference proteome</keyword>
<evidence type="ECO:0000259" key="3">
    <source>
        <dbReference type="PROSITE" id="PS51371"/>
    </source>
</evidence>
<dbReference type="OrthoDB" id="9789996at2"/>
<evidence type="ECO:0000313" key="5">
    <source>
        <dbReference type="Proteomes" id="UP000248039"/>
    </source>
</evidence>
<name>A0A2V4PCA9_9ACTN</name>
<dbReference type="Proteomes" id="UP000248039">
    <property type="component" value="Unassembled WGS sequence"/>
</dbReference>
<comment type="caution">
    <text evidence="4">The sequence shown here is derived from an EMBL/GenBank/DDBJ whole genome shotgun (WGS) entry which is preliminary data.</text>
</comment>
<accession>A0A2V4PCA9</accession>
<feature type="domain" description="CBS" evidence="3">
    <location>
        <begin position="7"/>
        <end position="65"/>
    </location>
</feature>
<feature type="domain" description="CBS" evidence="3">
    <location>
        <begin position="71"/>
        <end position="127"/>
    </location>
</feature>
<dbReference type="SMART" id="SM00116">
    <property type="entry name" value="CBS"/>
    <property type="match status" value="2"/>
</dbReference>
<dbReference type="Gene3D" id="3.10.580.10">
    <property type="entry name" value="CBS-domain"/>
    <property type="match status" value="1"/>
</dbReference>
<dbReference type="PROSITE" id="PS51371">
    <property type="entry name" value="CBS"/>
    <property type="match status" value="2"/>
</dbReference>
<sequence length="149" mass="16177">MRVSALMTTPPVVVAPRTAARQAALRMDDEAVGCLLVAEGEHLCGILTDRDLAILTLGRGLAPDTPVSEFMSTPVVTLDVADDLETAYRLFRRSGLRRLPVLDGERPVGLLAVDDLFRDVLQRLADLLGPISWSVLRDDHPGPVEQPAE</sequence>
<dbReference type="EMBL" id="PYBW01000030">
    <property type="protein sequence ID" value="PYC82633.1"/>
    <property type="molecule type" value="Genomic_DNA"/>
</dbReference>
<dbReference type="InterPro" id="IPR000644">
    <property type="entry name" value="CBS_dom"/>
</dbReference>
<dbReference type="PANTHER" id="PTHR43080">
    <property type="entry name" value="CBS DOMAIN-CONTAINING PROTEIN CBSX3, MITOCHONDRIAL"/>
    <property type="match status" value="1"/>
</dbReference>
<protein>
    <submittedName>
        <fullName evidence="4">CBS domain-containing protein</fullName>
    </submittedName>
</protein>
<evidence type="ECO:0000313" key="4">
    <source>
        <dbReference type="EMBL" id="PYC82633.1"/>
    </source>
</evidence>
<gene>
    <name evidence="4" type="ORF">C7C46_09735</name>
</gene>
<dbReference type="SUPFAM" id="SSF54631">
    <property type="entry name" value="CBS-domain pair"/>
    <property type="match status" value="1"/>
</dbReference>
<evidence type="ECO:0000256" key="2">
    <source>
        <dbReference type="PROSITE-ProRule" id="PRU00703"/>
    </source>
</evidence>
<reference evidence="4 5" key="1">
    <citation type="submission" date="2018-03" db="EMBL/GenBank/DDBJ databases">
        <title>Bioinformatic expansion and discovery of thiopeptide antibiotics.</title>
        <authorList>
            <person name="Schwalen C.J."/>
            <person name="Hudson G.A."/>
            <person name="Mitchell D.A."/>
        </authorList>
    </citation>
    <scope>NUCLEOTIDE SEQUENCE [LARGE SCALE GENOMIC DNA]</scope>
    <source>
        <strain evidence="4 5">ATCC 21389</strain>
    </source>
</reference>
<organism evidence="4 5">
    <name type="scientific">Streptomyces tateyamensis</name>
    <dbReference type="NCBI Taxonomy" id="565073"/>
    <lineage>
        <taxon>Bacteria</taxon>
        <taxon>Bacillati</taxon>
        <taxon>Actinomycetota</taxon>
        <taxon>Actinomycetes</taxon>
        <taxon>Kitasatosporales</taxon>
        <taxon>Streptomycetaceae</taxon>
        <taxon>Streptomyces</taxon>
    </lineage>
</organism>
<evidence type="ECO:0000256" key="1">
    <source>
        <dbReference type="ARBA" id="ARBA00023122"/>
    </source>
</evidence>
<dbReference type="InterPro" id="IPR051257">
    <property type="entry name" value="Diverse_CBS-Domain"/>
</dbReference>
<dbReference type="AlphaFoldDB" id="A0A2V4PCA9"/>
<dbReference type="PANTHER" id="PTHR43080:SF2">
    <property type="entry name" value="CBS DOMAIN-CONTAINING PROTEIN"/>
    <property type="match status" value="1"/>
</dbReference>
<dbReference type="Pfam" id="PF00571">
    <property type="entry name" value="CBS"/>
    <property type="match status" value="2"/>
</dbReference>